<feature type="transmembrane region" description="Helical" evidence="5">
    <location>
        <begin position="111"/>
        <end position="132"/>
    </location>
</feature>
<dbReference type="GO" id="GO:0022857">
    <property type="term" value="F:transmembrane transporter activity"/>
    <property type="evidence" value="ECO:0007669"/>
    <property type="project" value="InterPro"/>
</dbReference>
<feature type="transmembrane region" description="Helical" evidence="5">
    <location>
        <begin position="356"/>
        <end position="377"/>
    </location>
</feature>
<feature type="transmembrane region" description="Helical" evidence="5">
    <location>
        <begin position="312"/>
        <end position="336"/>
    </location>
</feature>
<feature type="transmembrane region" description="Helical" evidence="5">
    <location>
        <begin position="44"/>
        <end position="65"/>
    </location>
</feature>
<organism evidence="6 7">
    <name type="scientific">Apiospora kogelbergensis</name>
    <dbReference type="NCBI Taxonomy" id="1337665"/>
    <lineage>
        <taxon>Eukaryota</taxon>
        <taxon>Fungi</taxon>
        <taxon>Dikarya</taxon>
        <taxon>Ascomycota</taxon>
        <taxon>Pezizomycotina</taxon>
        <taxon>Sordariomycetes</taxon>
        <taxon>Xylariomycetidae</taxon>
        <taxon>Amphisphaeriales</taxon>
        <taxon>Apiosporaceae</taxon>
        <taxon>Apiospora</taxon>
    </lineage>
</organism>
<feature type="transmembrane region" description="Helical" evidence="5">
    <location>
        <begin position="171"/>
        <end position="192"/>
    </location>
</feature>
<protein>
    <submittedName>
        <fullName evidence="6">Uncharacterized protein</fullName>
    </submittedName>
</protein>
<evidence type="ECO:0000313" key="6">
    <source>
        <dbReference type="EMBL" id="KAK8132198.1"/>
    </source>
</evidence>
<comment type="caution">
    <text evidence="6">The sequence shown here is derived from an EMBL/GenBank/DDBJ whole genome shotgun (WGS) entry which is preliminary data.</text>
</comment>
<accession>A0AAW0RBJ3</accession>
<keyword evidence="2 5" id="KW-0812">Transmembrane</keyword>
<comment type="subcellular location">
    <subcellularLocation>
        <location evidence="1">Membrane</location>
        <topology evidence="1">Multi-pass membrane protein</topology>
    </subcellularLocation>
</comment>
<reference evidence="6 7" key="1">
    <citation type="submission" date="2023-01" db="EMBL/GenBank/DDBJ databases">
        <title>Analysis of 21 Apiospora genomes using comparative genomics revels a genus with tremendous synthesis potential of carbohydrate active enzymes and secondary metabolites.</title>
        <authorList>
            <person name="Sorensen T."/>
        </authorList>
    </citation>
    <scope>NUCLEOTIDE SEQUENCE [LARGE SCALE GENOMIC DNA]</scope>
    <source>
        <strain evidence="6 7">CBS 117206</strain>
    </source>
</reference>
<dbReference type="SUPFAM" id="SSF103473">
    <property type="entry name" value="MFS general substrate transporter"/>
    <property type="match status" value="1"/>
</dbReference>
<feature type="transmembrane region" description="Helical" evidence="5">
    <location>
        <begin position="198"/>
        <end position="220"/>
    </location>
</feature>
<keyword evidence="4 5" id="KW-0472">Membrane</keyword>
<feature type="transmembrane region" description="Helical" evidence="5">
    <location>
        <begin position="383"/>
        <end position="409"/>
    </location>
</feature>
<dbReference type="AlphaFoldDB" id="A0AAW0RBJ3"/>
<gene>
    <name evidence="6" type="ORF">PG999_000371</name>
</gene>
<dbReference type="Proteomes" id="UP001392437">
    <property type="component" value="Unassembled WGS sequence"/>
</dbReference>
<feature type="transmembrane region" description="Helical" evidence="5">
    <location>
        <begin position="266"/>
        <end position="292"/>
    </location>
</feature>
<keyword evidence="7" id="KW-1185">Reference proteome</keyword>
<dbReference type="Gene3D" id="1.20.1250.20">
    <property type="entry name" value="MFS general substrate transporter like domains"/>
    <property type="match status" value="1"/>
</dbReference>
<dbReference type="PANTHER" id="PTHR23502:SF52">
    <property type="entry name" value="MULTIDRUG TRANSPORTER, PUTATIVE (AFU_ORTHOLOGUE AFUA_2G17730)-RELATED"/>
    <property type="match status" value="1"/>
</dbReference>
<evidence type="ECO:0000313" key="7">
    <source>
        <dbReference type="Proteomes" id="UP001392437"/>
    </source>
</evidence>
<dbReference type="Pfam" id="PF07690">
    <property type="entry name" value="MFS_1"/>
    <property type="match status" value="1"/>
</dbReference>
<keyword evidence="3 5" id="KW-1133">Transmembrane helix</keyword>
<dbReference type="EMBL" id="JAQQWP010000001">
    <property type="protein sequence ID" value="KAK8132198.1"/>
    <property type="molecule type" value="Genomic_DNA"/>
</dbReference>
<evidence type="ECO:0000256" key="1">
    <source>
        <dbReference type="ARBA" id="ARBA00004141"/>
    </source>
</evidence>
<dbReference type="GO" id="GO:0005886">
    <property type="term" value="C:plasma membrane"/>
    <property type="evidence" value="ECO:0007669"/>
    <property type="project" value="TreeGrafter"/>
</dbReference>
<feature type="transmembrane region" description="Helical" evidence="5">
    <location>
        <begin position="416"/>
        <end position="438"/>
    </location>
</feature>
<evidence type="ECO:0000256" key="3">
    <source>
        <dbReference type="ARBA" id="ARBA00022989"/>
    </source>
</evidence>
<feature type="transmembrane region" description="Helical" evidence="5">
    <location>
        <begin position="85"/>
        <end position="105"/>
    </location>
</feature>
<sequence>MASTVSTAACVPCSHVSANAVVVTWDGPDDPQDPFNWPSWKKWWTVGLGLLASFVCSMNGSILAVAHEAISHEFGISDDAFPHSYWITTSWGVGAALFPLVIFPAMEDWGVRPVVLGTYFCFVCLLIPIGFARTFATPRHGPGGCVPLMSDAVASIASNVFFRDKARSTPVALYVLIYLGATSLGPVLGAAILEHLPWRWIGHIELIVTSALFPVFCAGLPESRGSAILRAKAQKMRREGKKAYTAEEADSTPLQQRIIRSLTRPLYMLFTEWVVFVAAIWAAFSLGTIYLFTHSVGQVYGALYGWSPVQAGYIQSAIVVGEVLGTVLSLSTNHWYEALAARNTEVPGTPIPEARLYTAILGGFLGVTGGMLIYAWAAHAAVHWMVITVGLALVGAGTTAVVISIANYLIDAYSKYAASALAAVGLAENLSIAFLPLASSALYTDLGFQWASTLLAFASLALVATPFIVIKWGKEIRARSPFMKEAVIERQRDTGVVIDA</sequence>
<evidence type="ECO:0000256" key="5">
    <source>
        <dbReference type="SAM" id="Phobius"/>
    </source>
</evidence>
<proteinExistence type="predicted"/>
<dbReference type="InterPro" id="IPR011701">
    <property type="entry name" value="MFS"/>
</dbReference>
<dbReference type="PANTHER" id="PTHR23502">
    <property type="entry name" value="MAJOR FACILITATOR SUPERFAMILY"/>
    <property type="match status" value="1"/>
</dbReference>
<evidence type="ECO:0000256" key="4">
    <source>
        <dbReference type="ARBA" id="ARBA00023136"/>
    </source>
</evidence>
<evidence type="ECO:0000256" key="2">
    <source>
        <dbReference type="ARBA" id="ARBA00022692"/>
    </source>
</evidence>
<feature type="transmembrane region" description="Helical" evidence="5">
    <location>
        <begin position="450"/>
        <end position="470"/>
    </location>
</feature>
<name>A0AAW0RBJ3_9PEZI</name>
<dbReference type="InterPro" id="IPR036259">
    <property type="entry name" value="MFS_trans_sf"/>
</dbReference>